<accession>A0ACD3SR44</accession>
<protein>
    <submittedName>
        <fullName evidence="1">Glyoxalase/bleomycin resistance/dioxygenase family protein</fullName>
    </submittedName>
</protein>
<organism evidence="1 2">
    <name type="scientific">Imbroritus primus</name>
    <dbReference type="NCBI Taxonomy" id="3058603"/>
    <lineage>
        <taxon>Bacteria</taxon>
        <taxon>Pseudomonadati</taxon>
        <taxon>Pseudomonadota</taxon>
        <taxon>Betaproteobacteria</taxon>
        <taxon>Burkholderiales</taxon>
        <taxon>Burkholderiaceae</taxon>
        <taxon>Imbroritus</taxon>
    </lineage>
</organism>
<keyword evidence="2" id="KW-1185">Reference proteome</keyword>
<dbReference type="Proteomes" id="UP000004277">
    <property type="component" value="Unassembled WGS sequence"/>
</dbReference>
<proteinExistence type="predicted"/>
<reference evidence="1" key="1">
    <citation type="submission" date="2019-05" db="EMBL/GenBank/DDBJ databases">
        <title>Revised genome assembly of Burkholderiaceae (previously Ralstonia) sp. PBA.</title>
        <authorList>
            <person name="Gan H.M."/>
        </authorList>
    </citation>
    <scope>NUCLEOTIDE SEQUENCE</scope>
    <source>
        <strain evidence="1">PBA</strain>
    </source>
</reference>
<evidence type="ECO:0000313" key="2">
    <source>
        <dbReference type="Proteomes" id="UP000004277"/>
    </source>
</evidence>
<dbReference type="EMBL" id="AKCV02000015">
    <property type="protein sequence ID" value="TMS58744.1"/>
    <property type="molecule type" value="Genomic_DNA"/>
</dbReference>
<comment type="caution">
    <text evidence="1">The sequence shown here is derived from an EMBL/GenBank/DDBJ whole genome shotgun (WGS) entry which is preliminary data.</text>
</comment>
<gene>
    <name evidence="1" type="ORF">MW7_008560</name>
</gene>
<name>A0ACD3SR44_9BURK</name>
<evidence type="ECO:0000313" key="1">
    <source>
        <dbReference type="EMBL" id="TMS58744.1"/>
    </source>
</evidence>
<sequence>MQLKDPLLKTHHTAICVNDFERAKAFYIDFLGFTLEGEMDHRDEAALGEVVGLPGAVIRWAMLAHGPHRIELFKYYTPQGDTQARRQCDFGYSHFAFQVEDVDAVYEQVIKAGYKTTAPPRSLRGGRSRVIYVTEPEGAITEFIQLSPDA</sequence>